<sequence length="833" mass="91716">MKTKPQQEGCDRMRTVMARRFLRTAVVLVVLACSGAVAAPSDLAYQVNRVLDHDHECFTQGLLFIDNTTVLETCGLYRKSRIKKYTYPDLTLLKETNIPDKFFAEGAAIWNGRVFVLTWREKRILVYNLTTLELLNELDYPYDGWGLAYAHDAEEPGTFYATNGSAYVMELRIPADASSVDVRAAREVSCFNGVPTEELNEIEYVTPFVYANVWFQEYIVRVDPTTGDCLGELGLKGVHLSNTAGNGKRDVLNGIAFKNNIWTHKLLVTGKLWDKMYELLTDDPVTLVASPSECDSASGADCDTPSAGDSLGALVDRESDPDEMEVTEGDQQQRSGGTNRTSNATHRNVSRQEDMRANKGRKRGNMVKDMARAGRDEEWKPADSFIEDQEEAPLAAADEQHVIFQILEFLSSACGVIYVFCWTFSFYPQVWLNYTRKSCVGFSFDLAWLNIVGFAAYSTYTVVRYVIQIRHNLAFAVELHDVFFSVHALFICSVLGYQILIYEKGGQTIGWPARILSGALILLLVVQMGMASMGVIPWYTIHHHHALPATANVEGSLRDSTHWRRALDGFLAADDGHRRRQLGAVESSISGGAGVSTLLWSLQGWSVVSYLGLVKAFITIVKYIPQILLNYRNKSTKGMAIQQILLDISGGIFSLLQNCIDAIAFSDADYILENIPKMLIGGASMAYDILLILQHYVFYREGHRLKYTAVSTSDKDNIFITGGMAFYTPAAKLSREKDKKAAKAPLPAPLPISSSHQQASTAAEAGSRRESPGSNKSRGRIGEGRSGSGQGGVGGGLQIATDANTSASGHPPGSPSKWGSGRGGKARRQASPF</sequence>
<dbReference type="PANTHER" id="PTHR13131:SF5">
    <property type="entry name" value="CYSTINOSIN"/>
    <property type="match status" value="1"/>
</dbReference>
<accession>A0A0G4F621</accession>
<dbReference type="GO" id="GO:0015184">
    <property type="term" value="F:L-cystine transmembrane transporter activity"/>
    <property type="evidence" value="ECO:0007669"/>
    <property type="project" value="TreeGrafter"/>
</dbReference>
<feature type="transmembrane region" description="Helical" evidence="8">
    <location>
        <begin position="439"/>
        <end position="462"/>
    </location>
</feature>
<dbReference type="InterPro" id="IPR006603">
    <property type="entry name" value="PQ-loop_rpt"/>
</dbReference>
<feature type="transmembrane region" description="Helical" evidence="8">
    <location>
        <begin position="604"/>
        <end position="624"/>
    </location>
</feature>
<feature type="compositionally biased region" description="Basic residues" evidence="7">
    <location>
        <begin position="824"/>
        <end position="833"/>
    </location>
</feature>
<feature type="compositionally biased region" description="Acidic residues" evidence="7">
    <location>
        <begin position="319"/>
        <end position="328"/>
    </location>
</feature>
<keyword evidence="6 8" id="KW-0472">Membrane</keyword>
<dbReference type="PANTHER" id="PTHR13131">
    <property type="entry name" value="CYSTINOSIN"/>
    <property type="match status" value="1"/>
</dbReference>
<evidence type="ECO:0000256" key="8">
    <source>
        <dbReference type="SAM" id="Phobius"/>
    </source>
</evidence>
<dbReference type="SMART" id="SM00679">
    <property type="entry name" value="CTNS"/>
    <property type="match status" value="2"/>
</dbReference>
<evidence type="ECO:0000313" key="10">
    <source>
        <dbReference type="Proteomes" id="UP000041254"/>
    </source>
</evidence>
<evidence type="ECO:0000256" key="6">
    <source>
        <dbReference type="ARBA" id="ARBA00023136"/>
    </source>
</evidence>
<feature type="region of interest" description="Disordered" evidence="7">
    <location>
        <begin position="738"/>
        <end position="833"/>
    </location>
</feature>
<dbReference type="Pfam" id="PF04193">
    <property type="entry name" value="PQ-loop"/>
    <property type="match status" value="2"/>
</dbReference>
<dbReference type="GO" id="GO:0012505">
    <property type="term" value="C:endomembrane system"/>
    <property type="evidence" value="ECO:0007669"/>
    <property type="project" value="UniProtKB-SubCell"/>
</dbReference>
<feature type="transmembrane region" description="Helical" evidence="8">
    <location>
        <begin position="678"/>
        <end position="699"/>
    </location>
</feature>
<organism evidence="9 10">
    <name type="scientific">Vitrella brassicaformis (strain CCMP3155)</name>
    <dbReference type="NCBI Taxonomy" id="1169540"/>
    <lineage>
        <taxon>Eukaryota</taxon>
        <taxon>Sar</taxon>
        <taxon>Alveolata</taxon>
        <taxon>Colpodellida</taxon>
        <taxon>Vitrellaceae</taxon>
        <taxon>Vitrella</taxon>
    </lineage>
</organism>
<dbReference type="InterPro" id="IPR005282">
    <property type="entry name" value="LC_transporter"/>
</dbReference>
<keyword evidence="4" id="KW-0677">Repeat</keyword>
<keyword evidence="5 8" id="KW-1133">Transmembrane helix</keyword>
<evidence type="ECO:0000256" key="2">
    <source>
        <dbReference type="ARBA" id="ARBA00022448"/>
    </source>
</evidence>
<evidence type="ECO:0000313" key="9">
    <source>
        <dbReference type="EMBL" id="CEM07827.1"/>
    </source>
</evidence>
<dbReference type="VEuPathDB" id="CryptoDB:Vbra_21226"/>
<feature type="transmembrane region" description="Helical" evidence="8">
    <location>
        <begin position="644"/>
        <end position="666"/>
    </location>
</feature>
<feature type="region of interest" description="Disordered" evidence="7">
    <location>
        <begin position="291"/>
        <end position="373"/>
    </location>
</feature>
<reference evidence="9 10" key="1">
    <citation type="submission" date="2014-11" db="EMBL/GenBank/DDBJ databases">
        <authorList>
            <person name="Zhu J."/>
            <person name="Qi W."/>
            <person name="Song R."/>
        </authorList>
    </citation>
    <scope>NUCLEOTIDE SEQUENCE [LARGE SCALE GENOMIC DNA]</scope>
</reference>
<evidence type="ECO:0000256" key="5">
    <source>
        <dbReference type="ARBA" id="ARBA00022989"/>
    </source>
</evidence>
<feature type="compositionally biased region" description="Polar residues" evidence="7">
    <location>
        <begin position="329"/>
        <end position="347"/>
    </location>
</feature>
<keyword evidence="10" id="KW-1185">Reference proteome</keyword>
<dbReference type="GO" id="GO:0016603">
    <property type="term" value="F:glutaminyl-peptide cyclotransferase activity"/>
    <property type="evidence" value="ECO:0007669"/>
    <property type="project" value="InterPro"/>
</dbReference>
<dbReference type="AlphaFoldDB" id="A0A0G4F621"/>
<evidence type="ECO:0000256" key="7">
    <source>
        <dbReference type="SAM" id="MobiDB-lite"/>
    </source>
</evidence>
<dbReference type="SUPFAM" id="SSF50969">
    <property type="entry name" value="YVTN repeat-like/Quinoprotein amine dehydrogenase"/>
    <property type="match status" value="1"/>
</dbReference>
<dbReference type="InParanoid" id="A0A0G4F621"/>
<gene>
    <name evidence="9" type="ORF">Vbra_21226</name>
</gene>
<dbReference type="Proteomes" id="UP000041254">
    <property type="component" value="Unassembled WGS sequence"/>
</dbReference>
<name>A0A0G4F621_VITBC</name>
<dbReference type="OrthoDB" id="75720at2759"/>
<evidence type="ECO:0000256" key="1">
    <source>
        <dbReference type="ARBA" id="ARBA00004127"/>
    </source>
</evidence>
<feature type="transmembrane region" description="Helical" evidence="8">
    <location>
        <begin position="515"/>
        <end position="539"/>
    </location>
</feature>
<protein>
    <submittedName>
        <fullName evidence="9">Uncharacterized protein</fullName>
    </submittedName>
</protein>
<feature type="transmembrane region" description="Helical" evidence="8">
    <location>
        <begin position="409"/>
        <end position="427"/>
    </location>
</feature>
<dbReference type="EMBL" id="CDMY01000378">
    <property type="protein sequence ID" value="CEM07827.1"/>
    <property type="molecule type" value="Genomic_DNA"/>
</dbReference>
<keyword evidence="3 8" id="KW-0812">Transmembrane</keyword>
<feature type="compositionally biased region" description="Gly residues" evidence="7">
    <location>
        <begin position="784"/>
        <end position="797"/>
    </location>
</feature>
<dbReference type="InterPro" id="IPR011044">
    <property type="entry name" value="Quino_amine_DH_bsu"/>
</dbReference>
<dbReference type="GO" id="GO:0005774">
    <property type="term" value="C:vacuolar membrane"/>
    <property type="evidence" value="ECO:0007669"/>
    <property type="project" value="TreeGrafter"/>
</dbReference>
<dbReference type="STRING" id="1169540.A0A0G4F621"/>
<comment type="subcellular location">
    <subcellularLocation>
        <location evidence="1">Endomembrane system</location>
        <topology evidence="1">Multi-pass membrane protein</topology>
    </subcellularLocation>
</comment>
<dbReference type="InterPro" id="IPR007788">
    <property type="entry name" value="QCT"/>
</dbReference>
<evidence type="ECO:0000256" key="3">
    <source>
        <dbReference type="ARBA" id="ARBA00022692"/>
    </source>
</evidence>
<feature type="transmembrane region" description="Helical" evidence="8">
    <location>
        <begin position="482"/>
        <end position="503"/>
    </location>
</feature>
<keyword evidence="2" id="KW-0813">Transport</keyword>
<feature type="compositionally biased region" description="Polar residues" evidence="7">
    <location>
        <begin position="752"/>
        <end position="761"/>
    </location>
</feature>
<evidence type="ECO:0000256" key="4">
    <source>
        <dbReference type="ARBA" id="ARBA00022737"/>
    </source>
</evidence>
<dbReference type="Gene3D" id="1.20.1280.290">
    <property type="match status" value="2"/>
</dbReference>
<dbReference type="Pfam" id="PF05096">
    <property type="entry name" value="Glu_cyclase_2"/>
    <property type="match status" value="1"/>
</dbReference>
<proteinExistence type="predicted"/>